<dbReference type="RefSeq" id="WP_068350405.1">
    <property type="nucleotide sequence ID" value="NZ_CP016033.1"/>
</dbReference>
<evidence type="ECO:0000313" key="3">
    <source>
        <dbReference type="Proteomes" id="UP000078263"/>
    </source>
</evidence>
<keyword evidence="3" id="KW-1185">Reference proteome</keyword>
<proteinExistence type="predicted"/>
<name>A0A192D312_9SPHN</name>
<organism evidence="2 3">
    <name type="scientific">Erythrobacter neustonensis</name>
    <dbReference type="NCBI Taxonomy" id="1112"/>
    <lineage>
        <taxon>Bacteria</taxon>
        <taxon>Pseudomonadati</taxon>
        <taxon>Pseudomonadota</taxon>
        <taxon>Alphaproteobacteria</taxon>
        <taxon>Sphingomonadales</taxon>
        <taxon>Erythrobacteraceae</taxon>
        <taxon>Erythrobacter/Porphyrobacter group</taxon>
        <taxon>Erythrobacter</taxon>
    </lineage>
</organism>
<protein>
    <submittedName>
        <fullName evidence="2">Uncharacterized protein</fullName>
    </submittedName>
</protein>
<dbReference type="EMBL" id="CP016033">
    <property type="protein sequence ID" value="ANK12495.1"/>
    <property type="molecule type" value="Genomic_DNA"/>
</dbReference>
<reference evidence="2 3" key="1">
    <citation type="submission" date="2016-05" db="EMBL/GenBank/DDBJ databases">
        <title>Compelete Genome Sequence of Bacteriochlorophyll-Synthesizing Bacterium Porphyrobacter neustonensis DSM 9434.</title>
        <authorList>
            <person name="Shi X.-L."/>
            <person name="Wu Y.-H."/>
            <person name="Cheng H."/>
            <person name="Xu L."/>
            <person name="Zhang X.-Q."/>
            <person name="Wang C.-S."/>
            <person name="Xu X.-W."/>
        </authorList>
    </citation>
    <scope>NUCLEOTIDE SEQUENCE [LARGE SCALE GENOMIC DNA]</scope>
    <source>
        <strain evidence="2 3">DSM 9434</strain>
    </source>
</reference>
<dbReference type="Proteomes" id="UP000078263">
    <property type="component" value="Chromosome"/>
</dbReference>
<sequence length="219" mass="24089">MPDDEGEERRKRGFRPSFEYRQPEGSKGKSFILIPEGAFTAENGAVTPIADAVDFFWTAVAADPRRWNASLKGYDWLLAHAAYASREDLRRTLGWLEGAISLRDRAGAVAACRYLAAMPLVLLASDHGRLSAIFNSRKVGMVWQITPFLDKTPLPSGPIPKFGEEAGFGLIRSSPELYLKLAMLSPEMESIVSLLAAEAIRYNVSLPPPLVTLAQADRP</sequence>
<evidence type="ECO:0000313" key="2">
    <source>
        <dbReference type="EMBL" id="ANK12495.1"/>
    </source>
</evidence>
<feature type="region of interest" description="Disordered" evidence="1">
    <location>
        <begin position="1"/>
        <end position="25"/>
    </location>
</feature>
<accession>A0A192D312</accession>
<evidence type="ECO:0000256" key="1">
    <source>
        <dbReference type="SAM" id="MobiDB-lite"/>
    </source>
</evidence>
<gene>
    <name evidence="2" type="ORF">A9D12_05525</name>
</gene>
<dbReference type="KEGG" id="pns:A9D12_05525"/>
<dbReference type="OrthoDB" id="7390347at2"/>
<dbReference type="STRING" id="1112.A9D12_05525"/>
<dbReference type="AlphaFoldDB" id="A0A192D312"/>